<dbReference type="SMR" id="A0A7M7IQR3"/>
<feature type="transmembrane region" description="Helical" evidence="7">
    <location>
        <begin position="119"/>
        <end position="135"/>
    </location>
</feature>
<dbReference type="EnsemblMetazoa" id="XM_016984107">
    <property type="protein sequence ID" value="XP_016839596"/>
    <property type="gene ID" value="LOC100119906"/>
</dbReference>
<protein>
    <submittedName>
        <fullName evidence="8">Uncharacterized protein</fullName>
    </submittedName>
</protein>
<reference evidence="8" key="1">
    <citation type="submission" date="2021-01" db="UniProtKB">
        <authorList>
            <consortium name="EnsemblMetazoa"/>
        </authorList>
    </citation>
    <scope>IDENTIFICATION</scope>
</reference>
<dbReference type="OrthoDB" id="186812at2759"/>
<dbReference type="PANTHER" id="PTHR20855">
    <property type="entry name" value="ADIPOR/PROGESTIN RECEPTOR-RELATED"/>
    <property type="match status" value="1"/>
</dbReference>
<keyword evidence="9" id="KW-1185">Reference proteome</keyword>
<dbReference type="RefSeq" id="XP_016839596.1">
    <property type="nucleotide sequence ID" value="XM_016984107.3"/>
</dbReference>
<keyword evidence="6" id="KW-0479">Metal-binding</keyword>
<evidence type="ECO:0000256" key="1">
    <source>
        <dbReference type="ARBA" id="ARBA00004141"/>
    </source>
</evidence>
<evidence type="ECO:0000313" key="8">
    <source>
        <dbReference type="EnsemblMetazoa" id="XP_016839596"/>
    </source>
</evidence>
<keyword evidence="5 7" id="KW-0472">Membrane</keyword>
<dbReference type="Proteomes" id="UP000002358">
    <property type="component" value="Chromosome 3"/>
</dbReference>
<dbReference type="AlphaFoldDB" id="A0A7M7IQR3"/>
<comment type="subcellular location">
    <subcellularLocation>
        <location evidence="1">Membrane</location>
        <topology evidence="1">Multi-pass membrane protein</topology>
    </subcellularLocation>
</comment>
<feature type="binding site" evidence="6">
    <location>
        <position position="98"/>
    </location>
    <ligand>
        <name>Zn(2+)</name>
        <dbReference type="ChEBI" id="CHEBI:29105"/>
    </ligand>
</feature>
<evidence type="ECO:0000256" key="6">
    <source>
        <dbReference type="PIRSR" id="PIRSR604254-1"/>
    </source>
</evidence>
<feature type="transmembrane region" description="Helical" evidence="7">
    <location>
        <begin position="176"/>
        <end position="194"/>
    </location>
</feature>
<dbReference type="InterPro" id="IPR004254">
    <property type="entry name" value="AdipoR/HlyIII-related"/>
</dbReference>
<feature type="transmembrane region" description="Helical" evidence="7">
    <location>
        <begin position="77"/>
        <end position="104"/>
    </location>
</feature>
<comment type="similarity">
    <text evidence="2">Belongs to the ADIPOR family.</text>
</comment>
<dbReference type="GO" id="GO:0016020">
    <property type="term" value="C:membrane"/>
    <property type="evidence" value="ECO:0007669"/>
    <property type="project" value="UniProtKB-SubCell"/>
</dbReference>
<accession>A0A7M7IQR3</accession>
<organism evidence="8 9">
    <name type="scientific">Nasonia vitripennis</name>
    <name type="common">Parasitic wasp</name>
    <dbReference type="NCBI Taxonomy" id="7425"/>
    <lineage>
        <taxon>Eukaryota</taxon>
        <taxon>Metazoa</taxon>
        <taxon>Ecdysozoa</taxon>
        <taxon>Arthropoda</taxon>
        <taxon>Hexapoda</taxon>
        <taxon>Insecta</taxon>
        <taxon>Pterygota</taxon>
        <taxon>Neoptera</taxon>
        <taxon>Endopterygota</taxon>
        <taxon>Hymenoptera</taxon>
        <taxon>Apocrita</taxon>
        <taxon>Proctotrupomorpha</taxon>
        <taxon>Chalcidoidea</taxon>
        <taxon>Pteromalidae</taxon>
        <taxon>Pteromalinae</taxon>
        <taxon>Nasonia</taxon>
    </lineage>
</organism>
<dbReference type="GeneID" id="100119906"/>
<feature type="transmembrane region" description="Helical" evidence="7">
    <location>
        <begin position="147"/>
        <end position="164"/>
    </location>
</feature>
<evidence type="ECO:0000256" key="2">
    <source>
        <dbReference type="ARBA" id="ARBA00007018"/>
    </source>
</evidence>
<evidence type="ECO:0000256" key="5">
    <source>
        <dbReference type="ARBA" id="ARBA00023136"/>
    </source>
</evidence>
<sequence>MNECCEEKTLIENNNHLLSQRNKAFFKWKNEKPHKNAGYVPTLLEHIANIGTHGIFIIPAINCLRELIKRSSNEQKFIAAIVYGGSLFLVVTVSTLFHCAHFWFCQGLVKNILHRCDRAFIYIFILGTYFPWLYAEVLEPYELFEKIRAGLCVMVILGILYQQLYHQKYKALETVFYLITGLMPSIALACTPTFQS</sequence>
<evidence type="ECO:0000256" key="4">
    <source>
        <dbReference type="ARBA" id="ARBA00022989"/>
    </source>
</evidence>
<proteinExistence type="inferred from homology"/>
<dbReference type="PANTHER" id="PTHR20855:SF3">
    <property type="entry name" value="LD03007P"/>
    <property type="match status" value="1"/>
</dbReference>
<keyword evidence="3 7" id="KW-0812">Transmembrane</keyword>
<evidence type="ECO:0000256" key="3">
    <source>
        <dbReference type="ARBA" id="ARBA00022692"/>
    </source>
</evidence>
<dbReference type="Pfam" id="PF03006">
    <property type="entry name" value="HlyIII"/>
    <property type="match status" value="1"/>
</dbReference>
<name>A0A7M7IQR3_NASVI</name>
<keyword evidence="4 7" id="KW-1133">Transmembrane helix</keyword>
<evidence type="ECO:0000256" key="7">
    <source>
        <dbReference type="SAM" id="Phobius"/>
    </source>
</evidence>
<keyword evidence="6" id="KW-0862">Zinc</keyword>
<dbReference type="GO" id="GO:0046872">
    <property type="term" value="F:metal ion binding"/>
    <property type="evidence" value="ECO:0007669"/>
    <property type="project" value="UniProtKB-KW"/>
</dbReference>
<evidence type="ECO:0000313" key="9">
    <source>
        <dbReference type="Proteomes" id="UP000002358"/>
    </source>
</evidence>